<protein>
    <submittedName>
        <fullName evidence="2">Uncharacterized protein</fullName>
    </submittedName>
</protein>
<gene>
    <name evidence="2" type="ORF">H257_12891</name>
</gene>
<sequence length="447" mass="50034">MAQVHAMARMLLHVPQGDVEDASELVRLACVERDIAMDEAASSIVSLRRANDECERLRQVVNRLKLKKPVATPSHKATGHHTNLLLNLDFILSVFRNKLGLDIHVLDLKRHVLDQTSSVSTRHTVMFKSTLDELRDVYAALSAAQVKINQLETDLSIMHYSPVVNPTDQTGVLDNQVQATYHKTLHDTRAITMAEWEAKVTALTRRNAELEETIQSMQLAQVRHQTTMDALTTDRDALVAQLNTTAAAVADLKMENHQIHVQAIQRKHDHVRQSLNSLNAEWAHRYNDKSQAVDETMQTDELEDTASVEWLQDMLEHERATTIHCRNELDKAQAAAETADNEHVNAIKQRSEASQTLVSSLELAVDGWKAKCSSLELKCNELEAGGNALAKQVAQARMLEEACRDLQNQVVALTSTNHEHKTAADVLGAHLAMHVRHWKRHQGTVAS</sequence>
<dbReference type="AlphaFoldDB" id="W4FYQ5"/>
<dbReference type="RefSeq" id="XP_009838554.1">
    <property type="nucleotide sequence ID" value="XM_009840252.1"/>
</dbReference>
<accession>W4FYQ5</accession>
<name>W4FYQ5_APHAT</name>
<proteinExistence type="predicted"/>
<feature type="coiled-coil region" evidence="1">
    <location>
        <begin position="389"/>
        <end position="416"/>
    </location>
</feature>
<dbReference type="OrthoDB" id="72347at2759"/>
<dbReference type="EMBL" id="KI913156">
    <property type="protein sequence ID" value="ETV72111.1"/>
    <property type="molecule type" value="Genomic_DNA"/>
</dbReference>
<dbReference type="GeneID" id="20814887"/>
<dbReference type="VEuPathDB" id="FungiDB:H257_12891"/>
<evidence type="ECO:0000313" key="2">
    <source>
        <dbReference type="EMBL" id="ETV72111.1"/>
    </source>
</evidence>
<reference evidence="2" key="1">
    <citation type="submission" date="2013-12" db="EMBL/GenBank/DDBJ databases">
        <title>The Genome Sequence of Aphanomyces astaci APO3.</title>
        <authorList>
            <consortium name="The Broad Institute Genomics Platform"/>
            <person name="Russ C."/>
            <person name="Tyler B."/>
            <person name="van West P."/>
            <person name="Dieguez-Uribeondo J."/>
            <person name="Young S.K."/>
            <person name="Zeng Q."/>
            <person name="Gargeya S."/>
            <person name="Fitzgerald M."/>
            <person name="Abouelleil A."/>
            <person name="Alvarado L."/>
            <person name="Chapman S.B."/>
            <person name="Gainer-Dewar J."/>
            <person name="Goldberg J."/>
            <person name="Griggs A."/>
            <person name="Gujja S."/>
            <person name="Hansen M."/>
            <person name="Howarth C."/>
            <person name="Imamovic A."/>
            <person name="Ireland A."/>
            <person name="Larimer J."/>
            <person name="McCowan C."/>
            <person name="Murphy C."/>
            <person name="Pearson M."/>
            <person name="Poon T.W."/>
            <person name="Priest M."/>
            <person name="Roberts A."/>
            <person name="Saif S."/>
            <person name="Shea T."/>
            <person name="Sykes S."/>
            <person name="Wortman J."/>
            <person name="Nusbaum C."/>
            <person name="Birren B."/>
        </authorList>
    </citation>
    <scope>NUCLEOTIDE SEQUENCE [LARGE SCALE GENOMIC DNA]</scope>
    <source>
        <strain evidence="2">APO3</strain>
    </source>
</reference>
<keyword evidence="1" id="KW-0175">Coiled coil</keyword>
<evidence type="ECO:0000256" key="1">
    <source>
        <dbReference type="SAM" id="Coils"/>
    </source>
</evidence>
<organism evidence="2">
    <name type="scientific">Aphanomyces astaci</name>
    <name type="common">Crayfish plague agent</name>
    <dbReference type="NCBI Taxonomy" id="112090"/>
    <lineage>
        <taxon>Eukaryota</taxon>
        <taxon>Sar</taxon>
        <taxon>Stramenopiles</taxon>
        <taxon>Oomycota</taxon>
        <taxon>Saprolegniomycetes</taxon>
        <taxon>Saprolegniales</taxon>
        <taxon>Verrucalvaceae</taxon>
        <taxon>Aphanomyces</taxon>
    </lineage>
</organism>
<feature type="non-terminal residue" evidence="2">
    <location>
        <position position="1"/>
    </location>
</feature>
<feature type="coiled-coil region" evidence="1">
    <location>
        <begin position="193"/>
        <end position="220"/>
    </location>
</feature>